<proteinExistence type="predicted"/>
<accession>A0A8J4Q0G6</accession>
<dbReference type="PANTHER" id="PTHR21196">
    <property type="entry name" value="U7 SNRNA-ASSOCIATED SM-LIKE PROTEIN LSM10"/>
    <property type="match status" value="1"/>
</dbReference>
<protein>
    <recommendedName>
        <fullName evidence="2">Sm domain-containing protein</fullName>
    </recommendedName>
</protein>
<evidence type="ECO:0000259" key="2">
    <source>
        <dbReference type="PROSITE" id="PS52002"/>
    </source>
</evidence>
<dbReference type="PANTHER" id="PTHR21196:SF1">
    <property type="entry name" value="U7 SNRNA-ASSOCIATED SM-LIKE PROTEIN LSM10"/>
    <property type="match status" value="1"/>
</dbReference>
<feature type="domain" description="Sm" evidence="2">
    <location>
        <begin position="30"/>
        <end position="102"/>
    </location>
</feature>
<dbReference type="GO" id="GO:0016604">
    <property type="term" value="C:nuclear body"/>
    <property type="evidence" value="ECO:0007669"/>
    <property type="project" value="TreeGrafter"/>
</dbReference>
<dbReference type="GO" id="GO:0071254">
    <property type="term" value="C:cytoplasmic U snRNP body"/>
    <property type="evidence" value="ECO:0007669"/>
    <property type="project" value="TreeGrafter"/>
</dbReference>
<feature type="region of interest" description="Disordered" evidence="1">
    <location>
        <begin position="1"/>
        <end position="21"/>
    </location>
</feature>
<dbReference type="GO" id="GO:0071209">
    <property type="term" value="F:U7 snRNA binding"/>
    <property type="evidence" value="ECO:0007669"/>
    <property type="project" value="TreeGrafter"/>
</dbReference>
<reference evidence="3" key="1">
    <citation type="submission" date="2020-01" db="EMBL/GenBank/DDBJ databases">
        <title>Development of genomics and gene disruption for Polysphondylium violaceum indicates a role for the polyketide synthase stlB in stalk morphogenesis.</title>
        <authorList>
            <person name="Narita B."/>
            <person name="Kawabe Y."/>
            <person name="Kin K."/>
            <person name="Saito T."/>
            <person name="Gibbs R."/>
            <person name="Kuspa A."/>
            <person name="Muzny D."/>
            <person name="Queller D."/>
            <person name="Richards S."/>
            <person name="Strassman J."/>
            <person name="Sucgang R."/>
            <person name="Worley K."/>
            <person name="Schaap P."/>
        </authorList>
    </citation>
    <scope>NUCLEOTIDE SEQUENCE</scope>
    <source>
        <strain evidence="3">QSvi11</strain>
    </source>
</reference>
<dbReference type="OrthoDB" id="10256176at2759"/>
<evidence type="ECO:0000313" key="3">
    <source>
        <dbReference type="EMBL" id="KAF2077481.1"/>
    </source>
</evidence>
<dbReference type="PROSITE" id="PS52002">
    <property type="entry name" value="SM"/>
    <property type="match status" value="1"/>
</dbReference>
<name>A0A8J4Q0G6_9MYCE</name>
<dbReference type="InterPro" id="IPR052840">
    <property type="entry name" value="U7_snRNA_Sm-like"/>
</dbReference>
<dbReference type="Gene3D" id="2.30.30.100">
    <property type="match status" value="1"/>
</dbReference>
<dbReference type="InterPro" id="IPR047575">
    <property type="entry name" value="Sm"/>
</dbReference>
<keyword evidence="4" id="KW-1185">Reference proteome</keyword>
<dbReference type="GO" id="GO:0071208">
    <property type="term" value="F:histone pre-mRNA DCP binding"/>
    <property type="evidence" value="ECO:0007669"/>
    <property type="project" value="TreeGrafter"/>
</dbReference>
<dbReference type="SMART" id="SM00651">
    <property type="entry name" value="Sm"/>
    <property type="match status" value="1"/>
</dbReference>
<evidence type="ECO:0000313" key="4">
    <source>
        <dbReference type="Proteomes" id="UP000695562"/>
    </source>
</evidence>
<feature type="region of interest" description="Disordered" evidence="1">
    <location>
        <begin position="120"/>
        <end position="155"/>
    </location>
</feature>
<comment type="caution">
    <text evidence="3">The sequence shown here is derived from an EMBL/GenBank/DDBJ whole genome shotgun (WGS) entry which is preliminary data.</text>
</comment>
<feature type="compositionally biased region" description="Low complexity" evidence="1">
    <location>
        <begin position="1"/>
        <end position="10"/>
    </location>
</feature>
<dbReference type="EMBL" id="AJWJ01000027">
    <property type="protein sequence ID" value="KAF2077481.1"/>
    <property type="molecule type" value="Genomic_DNA"/>
</dbReference>
<organism evidence="3 4">
    <name type="scientific">Polysphondylium violaceum</name>
    <dbReference type="NCBI Taxonomy" id="133409"/>
    <lineage>
        <taxon>Eukaryota</taxon>
        <taxon>Amoebozoa</taxon>
        <taxon>Evosea</taxon>
        <taxon>Eumycetozoa</taxon>
        <taxon>Dictyostelia</taxon>
        <taxon>Dictyosteliales</taxon>
        <taxon>Dictyosteliaceae</taxon>
        <taxon>Polysphondylium</taxon>
    </lineage>
</organism>
<sequence length="155" mass="17947">MNDNNNSNNSIGVGKTFSSSNTRQPKEFKTLLCVFSALKGTQITIQLRSDTEFYGTIENVDKHLNIELSDARSTNKFNQIIEYQLILVQSRNIRYIHIPDRIDLNNLLFIYSKTLSDIKKKNQRTKRKPGTLPYKADDNDSDNDNDEDIQKEEEE</sequence>
<dbReference type="GO" id="GO:0006398">
    <property type="term" value="P:mRNA 3'-end processing by stem-loop binding and cleavage"/>
    <property type="evidence" value="ECO:0007669"/>
    <property type="project" value="TreeGrafter"/>
</dbReference>
<dbReference type="Pfam" id="PF01423">
    <property type="entry name" value="LSM"/>
    <property type="match status" value="1"/>
</dbReference>
<dbReference type="AlphaFoldDB" id="A0A8J4Q0G6"/>
<dbReference type="SUPFAM" id="SSF50182">
    <property type="entry name" value="Sm-like ribonucleoproteins"/>
    <property type="match status" value="1"/>
</dbReference>
<gene>
    <name evidence="3" type="ORF">CYY_001180</name>
</gene>
<dbReference type="Proteomes" id="UP000695562">
    <property type="component" value="Unassembled WGS sequence"/>
</dbReference>
<evidence type="ECO:0000256" key="1">
    <source>
        <dbReference type="SAM" id="MobiDB-lite"/>
    </source>
</evidence>
<dbReference type="InterPro" id="IPR010920">
    <property type="entry name" value="LSM_dom_sf"/>
</dbReference>
<feature type="compositionally biased region" description="Acidic residues" evidence="1">
    <location>
        <begin position="139"/>
        <end position="155"/>
    </location>
</feature>
<dbReference type="InterPro" id="IPR001163">
    <property type="entry name" value="Sm_dom_euk/arc"/>
</dbReference>